<dbReference type="Gene3D" id="3.80.10.10">
    <property type="entry name" value="Ribonuclease Inhibitor"/>
    <property type="match status" value="2"/>
</dbReference>
<dbReference type="AlphaFoldDB" id="A0A9N9GGR4"/>
<feature type="compositionally biased region" description="Polar residues" evidence="1">
    <location>
        <begin position="1"/>
        <end position="30"/>
    </location>
</feature>
<keyword evidence="3" id="KW-1185">Reference proteome</keyword>
<dbReference type="OrthoDB" id="120976at2759"/>
<protein>
    <submittedName>
        <fullName evidence="2">8185_t:CDS:1</fullName>
    </submittedName>
</protein>
<dbReference type="EMBL" id="CAJVPZ010009439">
    <property type="protein sequence ID" value="CAG8609309.1"/>
    <property type="molecule type" value="Genomic_DNA"/>
</dbReference>
<gene>
    <name evidence="2" type="ORF">RFULGI_LOCUS6914</name>
</gene>
<reference evidence="2" key="1">
    <citation type="submission" date="2021-06" db="EMBL/GenBank/DDBJ databases">
        <authorList>
            <person name="Kallberg Y."/>
            <person name="Tangrot J."/>
            <person name="Rosling A."/>
        </authorList>
    </citation>
    <scope>NUCLEOTIDE SEQUENCE</scope>
    <source>
        <strain evidence="2">IN212</strain>
    </source>
</reference>
<feature type="region of interest" description="Disordered" evidence="1">
    <location>
        <begin position="214"/>
        <end position="251"/>
    </location>
</feature>
<proteinExistence type="predicted"/>
<evidence type="ECO:0000256" key="1">
    <source>
        <dbReference type="SAM" id="MobiDB-lite"/>
    </source>
</evidence>
<feature type="compositionally biased region" description="Basic and acidic residues" evidence="1">
    <location>
        <begin position="235"/>
        <end position="248"/>
    </location>
</feature>
<feature type="non-terminal residue" evidence="2">
    <location>
        <position position="620"/>
    </location>
</feature>
<sequence>MFSNGSLNLNTSENDNLSNLDKSESNTKLSENAEDLEGSTTNLIDLNSSTVVDPVMSITDECETLNLETSSPIKSKRMPYRRPISTANAQPPKKGILKPISQSNARSIWKSDWFSTFNARLQNVTNSTAMSTNSTSTTSFFTNALKKLNASTSLPFQEDPPKETNPQLPLITITSTSDQVSQSNVQCPPALSNSNLLTAKSLKRVRFSVTKLTDEYPHSPIPSDSESSDEEEYDFHEWDEKQNRDAQSKPEVNQKVVYTAKEMKIAEPIADILTLECGLEKLIMERCDIEDDVGEFLERYSKNLLSQSTRERYSQALIEGNNMSGAVLETLKLDGCGLKNNVLEVLGPGIRRSNLRYLSLRYNRINYAGAVWVGVMLRDYDTADDELSNPVISELNEPAGIQEDGSRLRKHGLEILDATGNDIRVIVLCLLKITTLKNSDLASAIALAEYLPETKSLVHLDLTANPDIDIAGVMALAVSIKMNYSVRILDVNVQPNDTEAAGLSRDILRTCVRNTELAQNGLENIDSNFLLPDFDTKPQNNRHVVNGMFFFDGRVYLNFEAMNDVMIAYSSEIGIDIRLDNLDEDMRIAKEYVKVFDEMLSSEEQKSDSHNNIESNEVIE</sequence>
<accession>A0A9N9GGR4</accession>
<dbReference type="InterPro" id="IPR032675">
    <property type="entry name" value="LRR_dom_sf"/>
</dbReference>
<name>A0A9N9GGR4_9GLOM</name>
<organism evidence="2 3">
    <name type="scientific">Racocetra fulgida</name>
    <dbReference type="NCBI Taxonomy" id="60492"/>
    <lineage>
        <taxon>Eukaryota</taxon>
        <taxon>Fungi</taxon>
        <taxon>Fungi incertae sedis</taxon>
        <taxon>Mucoromycota</taxon>
        <taxon>Glomeromycotina</taxon>
        <taxon>Glomeromycetes</taxon>
        <taxon>Diversisporales</taxon>
        <taxon>Gigasporaceae</taxon>
        <taxon>Racocetra</taxon>
    </lineage>
</organism>
<dbReference type="SUPFAM" id="SSF52047">
    <property type="entry name" value="RNI-like"/>
    <property type="match status" value="1"/>
</dbReference>
<comment type="caution">
    <text evidence="2">The sequence shown here is derived from an EMBL/GenBank/DDBJ whole genome shotgun (WGS) entry which is preliminary data.</text>
</comment>
<evidence type="ECO:0000313" key="2">
    <source>
        <dbReference type="EMBL" id="CAG8609309.1"/>
    </source>
</evidence>
<feature type="region of interest" description="Disordered" evidence="1">
    <location>
        <begin position="1"/>
        <end position="36"/>
    </location>
</feature>
<dbReference type="Proteomes" id="UP000789396">
    <property type="component" value="Unassembled WGS sequence"/>
</dbReference>
<evidence type="ECO:0000313" key="3">
    <source>
        <dbReference type="Proteomes" id="UP000789396"/>
    </source>
</evidence>